<dbReference type="Pfam" id="PF01713">
    <property type="entry name" value="Smr"/>
    <property type="match status" value="1"/>
</dbReference>
<dbReference type="SUPFAM" id="SSF160443">
    <property type="entry name" value="SMR domain-like"/>
    <property type="match status" value="1"/>
</dbReference>
<dbReference type="InterPro" id="IPR002625">
    <property type="entry name" value="Smr_dom"/>
</dbReference>
<dbReference type="AlphaFoldDB" id="A0A449BHQ6"/>
<dbReference type="Gene3D" id="3.30.1370.110">
    <property type="match status" value="1"/>
</dbReference>
<name>A0A449BHQ6_MYCAR</name>
<sequence length="79" mass="9122">MGFYSFTIDLHGQTSEEAIVNVLNALFSLEQEEFYEFFDIIVGNGTGTLKFVVSDLLEEEGYLFDFINSNHSIIRVYRK</sequence>
<evidence type="ECO:0000259" key="1">
    <source>
        <dbReference type="PROSITE" id="PS50828"/>
    </source>
</evidence>
<dbReference type="InterPro" id="IPR036063">
    <property type="entry name" value="Smr_dom_sf"/>
</dbReference>
<evidence type="ECO:0000313" key="2">
    <source>
        <dbReference type="EMBL" id="MDI3349288.1"/>
    </source>
</evidence>
<evidence type="ECO:0000313" key="5">
    <source>
        <dbReference type="Proteomes" id="UP001432074"/>
    </source>
</evidence>
<feature type="domain" description="Smr" evidence="1">
    <location>
        <begin position="8"/>
        <end position="79"/>
    </location>
</feature>
<accession>A0A449BHQ6</accession>
<dbReference type="GeneID" id="80703576"/>
<reference evidence="2" key="1">
    <citation type="submission" date="2022-11" db="EMBL/GenBank/DDBJ databases">
        <title>Draft genome of Mycoplasma arginini isolated from fly.</title>
        <authorList>
            <person name="Severgnini M."/>
            <person name="Gioia G."/>
            <person name="Cremonesi P."/>
            <person name="Moroni P."/>
            <person name="Addis M.F."/>
            <person name="Castiglioni B."/>
        </authorList>
    </citation>
    <scope>NUCLEOTIDE SEQUENCE</scope>
    <source>
        <strain evidence="2">QMP CG1-1632</strain>
    </source>
</reference>
<keyword evidence="5" id="KW-1185">Reference proteome</keyword>
<dbReference type="OrthoDB" id="399137at2"/>
<dbReference type="RefSeq" id="WP_060823437.1">
    <property type="nucleotide sequence ID" value="NZ_AP014657.1"/>
</dbReference>
<organism evidence="2 4">
    <name type="scientific">Mycoplasmopsis arginini</name>
    <name type="common">Mycoplasma arginini</name>
    <dbReference type="NCBI Taxonomy" id="2094"/>
    <lineage>
        <taxon>Bacteria</taxon>
        <taxon>Bacillati</taxon>
        <taxon>Mycoplasmatota</taxon>
        <taxon>Mycoplasmoidales</taxon>
        <taxon>Metamycoplasmataceae</taxon>
        <taxon>Mycoplasmopsis</taxon>
    </lineage>
</organism>
<dbReference type="Proteomes" id="UP001432074">
    <property type="component" value="Chromosome"/>
</dbReference>
<gene>
    <name evidence="2" type="ORF">DCBHLPFO_00061</name>
    <name evidence="3" type="ORF">V2E25_03240</name>
</gene>
<proteinExistence type="predicted"/>
<dbReference type="EMBL" id="CP143577">
    <property type="protein sequence ID" value="WVN21972.1"/>
    <property type="molecule type" value="Genomic_DNA"/>
</dbReference>
<protein>
    <submittedName>
        <fullName evidence="2">Smr/MutS family protein</fullName>
    </submittedName>
</protein>
<evidence type="ECO:0000313" key="3">
    <source>
        <dbReference type="EMBL" id="WVN21972.1"/>
    </source>
</evidence>
<dbReference type="EMBL" id="JAPFAR010000001">
    <property type="protein sequence ID" value="MDI3349288.1"/>
    <property type="molecule type" value="Genomic_DNA"/>
</dbReference>
<dbReference type="Proteomes" id="UP001162175">
    <property type="component" value="Unassembled WGS sequence"/>
</dbReference>
<dbReference type="PROSITE" id="PS50828">
    <property type="entry name" value="SMR"/>
    <property type="match status" value="1"/>
</dbReference>
<reference evidence="3" key="2">
    <citation type="submission" date="2024-01" db="EMBL/GenBank/DDBJ databases">
        <title>Complete genome sequence of Mycoplasma arginini type strain G 230.</title>
        <authorList>
            <person name="Spergser J."/>
        </authorList>
    </citation>
    <scope>NUCLEOTIDE SEQUENCE</scope>
    <source>
        <strain evidence="3">NCTC 10129</strain>
    </source>
</reference>
<evidence type="ECO:0000313" key="4">
    <source>
        <dbReference type="Proteomes" id="UP001162175"/>
    </source>
</evidence>